<accession>A0AAD5WL96</accession>
<sequence length="91" mass="10612">MKDLLRYAVGVEDSKFKVHRSNFQTDDLLIFKGRTLGSQSNENAILWSLKSLIRGYPLQCAVQTKRKLDLESTWRPKCQWTSVKQQSILLR</sequence>
<evidence type="ECO:0000313" key="1">
    <source>
        <dbReference type="EMBL" id="KAJ1374809.1"/>
    </source>
</evidence>
<comment type="caution">
    <text evidence="1">The sequence shown here is derived from an EMBL/GenBank/DDBJ whole genome shotgun (WGS) entry which is preliminary data.</text>
</comment>
<organism evidence="1 2">
    <name type="scientific">Parelaphostrongylus tenuis</name>
    <name type="common">Meningeal worm</name>
    <dbReference type="NCBI Taxonomy" id="148309"/>
    <lineage>
        <taxon>Eukaryota</taxon>
        <taxon>Metazoa</taxon>
        <taxon>Ecdysozoa</taxon>
        <taxon>Nematoda</taxon>
        <taxon>Chromadorea</taxon>
        <taxon>Rhabditida</taxon>
        <taxon>Rhabditina</taxon>
        <taxon>Rhabditomorpha</taxon>
        <taxon>Strongyloidea</taxon>
        <taxon>Metastrongylidae</taxon>
        <taxon>Parelaphostrongylus</taxon>
    </lineage>
</organism>
<name>A0AAD5WL96_PARTN</name>
<dbReference type="EMBL" id="JAHQIW010007487">
    <property type="protein sequence ID" value="KAJ1374809.1"/>
    <property type="molecule type" value="Genomic_DNA"/>
</dbReference>
<dbReference type="AlphaFoldDB" id="A0AAD5WL96"/>
<dbReference type="Proteomes" id="UP001196413">
    <property type="component" value="Unassembled WGS sequence"/>
</dbReference>
<protein>
    <submittedName>
        <fullName evidence="1">Uncharacterized protein</fullName>
    </submittedName>
</protein>
<keyword evidence="2" id="KW-1185">Reference proteome</keyword>
<reference evidence="1" key="1">
    <citation type="submission" date="2021-06" db="EMBL/GenBank/DDBJ databases">
        <title>Parelaphostrongylus tenuis whole genome reference sequence.</title>
        <authorList>
            <person name="Garwood T.J."/>
            <person name="Larsen P.A."/>
            <person name="Fountain-Jones N.M."/>
            <person name="Garbe J.R."/>
            <person name="Macchietto M.G."/>
            <person name="Kania S.A."/>
            <person name="Gerhold R.W."/>
            <person name="Richards J.E."/>
            <person name="Wolf T.M."/>
        </authorList>
    </citation>
    <scope>NUCLEOTIDE SEQUENCE</scope>
    <source>
        <strain evidence="1">MNPRO001-30</strain>
        <tissue evidence="1">Meninges</tissue>
    </source>
</reference>
<gene>
    <name evidence="1" type="ORF">KIN20_037578</name>
</gene>
<proteinExistence type="predicted"/>
<evidence type="ECO:0000313" key="2">
    <source>
        <dbReference type="Proteomes" id="UP001196413"/>
    </source>
</evidence>